<evidence type="ECO:0000259" key="7">
    <source>
        <dbReference type="Pfam" id="PF08281"/>
    </source>
</evidence>
<dbReference type="Gene3D" id="1.10.1740.10">
    <property type="match status" value="1"/>
</dbReference>
<evidence type="ECO:0000313" key="8">
    <source>
        <dbReference type="EMBL" id="EFV42965.1"/>
    </source>
</evidence>
<dbReference type="NCBIfam" id="TIGR02937">
    <property type="entry name" value="sigma70-ECF"/>
    <property type="match status" value="1"/>
</dbReference>
<evidence type="ECO:0000259" key="6">
    <source>
        <dbReference type="Pfam" id="PF04542"/>
    </source>
</evidence>
<organism evidence="8 9">
    <name type="scientific">Bilophila wadsworthia (strain 3_1_6)</name>
    <dbReference type="NCBI Taxonomy" id="563192"/>
    <lineage>
        <taxon>Bacteria</taxon>
        <taxon>Pseudomonadati</taxon>
        <taxon>Thermodesulfobacteriota</taxon>
        <taxon>Desulfovibrionia</taxon>
        <taxon>Desulfovibrionales</taxon>
        <taxon>Desulfovibrionaceae</taxon>
        <taxon>Bilophila</taxon>
    </lineage>
</organism>
<keyword evidence="5" id="KW-0804">Transcription</keyword>
<dbReference type="InterPro" id="IPR013324">
    <property type="entry name" value="RNA_pol_sigma_r3/r4-like"/>
</dbReference>
<dbReference type="Proteomes" id="UP000006034">
    <property type="component" value="Unassembled WGS sequence"/>
</dbReference>
<dbReference type="InterPro" id="IPR039425">
    <property type="entry name" value="RNA_pol_sigma-70-like"/>
</dbReference>
<keyword evidence="4" id="KW-0238">DNA-binding</keyword>
<dbReference type="InterPro" id="IPR036388">
    <property type="entry name" value="WH-like_DNA-bd_sf"/>
</dbReference>
<dbReference type="STRING" id="563192.HMPREF0179_03174"/>
<dbReference type="CDD" id="cd06171">
    <property type="entry name" value="Sigma70_r4"/>
    <property type="match status" value="1"/>
</dbReference>
<dbReference type="RefSeq" id="WP_005029690.1">
    <property type="nucleotide sequence ID" value="NZ_KE150238.1"/>
</dbReference>
<dbReference type="PANTHER" id="PTHR43133:SF8">
    <property type="entry name" value="RNA POLYMERASE SIGMA FACTOR HI_1459-RELATED"/>
    <property type="match status" value="1"/>
</dbReference>
<dbReference type="SUPFAM" id="SSF88659">
    <property type="entry name" value="Sigma3 and sigma4 domains of RNA polymerase sigma factors"/>
    <property type="match status" value="1"/>
</dbReference>
<evidence type="ECO:0000313" key="9">
    <source>
        <dbReference type="Proteomes" id="UP000006034"/>
    </source>
</evidence>
<dbReference type="PANTHER" id="PTHR43133">
    <property type="entry name" value="RNA POLYMERASE ECF-TYPE SIGMA FACTO"/>
    <property type="match status" value="1"/>
</dbReference>
<sequence length="196" mass="22573">MIPEAGEETLQAVLNGDAEAFRSILRSYGPRVERLVSAHVLPHEVPEVAQETFVRAYRSLRSYQGQGSFERWLATIALRCCYERLRERYRPEAPFSSLARGEEDEPEGLTDQASFRLYEEENERRDLREELESALQSLEPRDRMLLTLTFLEGYSIAETAAMMDMTPINVRVRVHRSKAKLREALDPPLESLGRQS</sequence>
<dbReference type="InterPro" id="IPR013249">
    <property type="entry name" value="RNA_pol_sigma70_r4_t2"/>
</dbReference>
<dbReference type="EMBL" id="ADCP02000001">
    <property type="protein sequence ID" value="EFV42965.1"/>
    <property type="molecule type" value="Genomic_DNA"/>
</dbReference>
<dbReference type="GO" id="GO:0006352">
    <property type="term" value="P:DNA-templated transcription initiation"/>
    <property type="evidence" value="ECO:0007669"/>
    <property type="project" value="InterPro"/>
</dbReference>
<dbReference type="SUPFAM" id="SSF88946">
    <property type="entry name" value="Sigma2 domain of RNA polymerase sigma factors"/>
    <property type="match status" value="1"/>
</dbReference>
<reference evidence="8 9" key="2">
    <citation type="submission" date="2013-04" db="EMBL/GenBank/DDBJ databases">
        <title>The Genome Sequence of Bilophila wadsworthia 3_1_6.</title>
        <authorList>
            <consortium name="The Broad Institute Genomics Platform"/>
            <person name="Earl A."/>
            <person name="Ward D."/>
            <person name="Feldgarden M."/>
            <person name="Gevers D."/>
            <person name="Sibley C."/>
            <person name="Strauss J."/>
            <person name="Allen-Vercoe E."/>
            <person name="Walker B."/>
            <person name="Young S."/>
            <person name="Zeng Q."/>
            <person name="Gargeya S."/>
            <person name="Fitzgerald M."/>
            <person name="Haas B."/>
            <person name="Abouelleil A."/>
            <person name="Allen A.W."/>
            <person name="Alvarado L."/>
            <person name="Arachchi H.M."/>
            <person name="Berlin A.M."/>
            <person name="Chapman S.B."/>
            <person name="Gainer-Dewar J."/>
            <person name="Goldberg J."/>
            <person name="Griggs A."/>
            <person name="Gujja S."/>
            <person name="Hansen M."/>
            <person name="Howarth C."/>
            <person name="Imamovic A."/>
            <person name="Ireland A."/>
            <person name="Larimer J."/>
            <person name="McCowan C."/>
            <person name="Murphy C."/>
            <person name="Pearson M."/>
            <person name="Poon T.W."/>
            <person name="Priest M."/>
            <person name="Roberts A."/>
            <person name="Saif S."/>
            <person name="Shea T."/>
            <person name="Sisk P."/>
            <person name="Sykes S."/>
            <person name="Wortman J."/>
            <person name="Nusbaum C."/>
            <person name="Birren B."/>
        </authorList>
    </citation>
    <scope>NUCLEOTIDE SEQUENCE [LARGE SCALE GENOMIC DNA]</scope>
    <source>
        <strain evidence="8 9">3_1_6</strain>
    </source>
</reference>
<dbReference type="GO" id="GO:0003677">
    <property type="term" value="F:DNA binding"/>
    <property type="evidence" value="ECO:0007669"/>
    <property type="project" value="UniProtKB-KW"/>
</dbReference>
<proteinExistence type="inferred from homology"/>
<dbReference type="Gene3D" id="1.10.10.10">
    <property type="entry name" value="Winged helix-like DNA-binding domain superfamily/Winged helix DNA-binding domain"/>
    <property type="match status" value="1"/>
</dbReference>
<accession>E5YAF3</accession>
<comment type="similarity">
    <text evidence="1">Belongs to the sigma-70 factor family. ECF subfamily.</text>
</comment>
<feature type="domain" description="RNA polymerase sigma-70 region 2" evidence="6">
    <location>
        <begin position="26"/>
        <end position="88"/>
    </location>
</feature>
<dbReference type="eggNOG" id="COG1595">
    <property type="taxonomic scope" value="Bacteria"/>
</dbReference>
<feature type="domain" description="RNA polymerase sigma factor 70 region 4 type 2" evidence="7">
    <location>
        <begin position="128"/>
        <end position="181"/>
    </location>
</feature>
<evidence type="ECO:0000256" key="3">
    <source>
        <dbReference type="ARBA" id="ARBA00023082"/>
    </source>
</evidence>
<keyword evidence="2" id="KW-0805">Transcription regulation</keyword>
<keyword evidence="9" id="KW-1185">Reference proteome</keyword>
<evidence type="ECO:0000256" key="5">
    <source>
        <dbReference type="ARBA" id="ARBA00023163"/>
    </source>
</evidence>
<dbReference type="InterPro" id="IPR014284">
    <property type="entry name" value="RNA_pol_sigma-70_dom"/>
</dbReference>
<dbReference type="OrthoDB" id="9796555at2"/>
<gene>
    <name evidence="8" type="ORF">HMPREF0179_03174</name>
</gene>
<name>E5YAF3_BILW3</name>
<dbReference type="AlphaFoldDB" id="E5YAF3"/>
<dbReference type="GeneID" id="78084439"/>
<comment type="caution">
    <text evidence="8">The sequence shown here is derived from an EMBL/GenBank/DDBJ whole genome shotgun (WGS) entry which is preliminary data.</text>
</comment>
<evidence type="ECO:0000256" key="4">
    <source>
        <dbReference type="ARBA" id="ARBA00023125"/>
    </source>
</evidence>
<dbReference type="HOGENOM" id="CLU_047691_3_0_7"/>
<dbReference type="InterPro" id="IPR007627">
    <property type="entry name" value="RNA_pol_sigma70_r2"/>
</dbReference>
<dbReference type="Pfam" id="PF04542">
    <property type="entry name" value="Sigma70_r2"/>
    <property type="match status" value="1"/>
</dbReference>
<dbReference type="Pfam" id="PF08281">
    <property type="entry name" value="Sigma70_r4_2"/>
    <property type="match status" value="1"/>
</dbReference>
<dbReference type="GO" id="GO:0016987">
    <property type="term" value="F:sigma factor activity"/>
    <property type="evidence" value="ECO:0007669"/>
    <property type="project" value="UniProtKB-KW"/>
</dbReference>
<dbReference type="InterPro" id="IPR013325">
    <property type="entry name" value="RNA_pol_sigma_r2"/>
</dbReference>
<reference evidence="8 9" key="1">
    <citation type="submission" date="2010-10" db="EMBL/GenBank/DDBJ databases">
        <authorList>
            <consortium name="The Broad Institute Genome Sequencing Platform"/>
            <person name="Ward D."/>
            <person name="Earl A."/>
            <person name="Feldgarden M."/>
            <person name="Young S.K."/>
            <person name="Gargeya S."/>
            <person name="Zeng Q."/>
            <person name="Alvarado L."/>
            <person name="Berlin A."/>
            <person name="Bochicchio J."/>
            <person name="Chapman S.B."/>
            <person name="Chen Z."/>
            <person name="Freedman E."/>
            <person name="Gellesch M."/>
            <person name="Goldberg J."/>
            <person name="Griggs A."/>
            <person name="Gujja S."/>
            <person name="Heilman E."/>
            <person name="Heiman D."/>
            <person name="Howarth C."/>
            <person name="Mehta T."/>
            <person name="Neiman D."/>
            <person name="Pearson M."/>
            <person name="Roberts A."/>
            <person name="Saif S."/>
            <person name="Shea T."/>
            <person name="Shenoy N."/>
            <person name="Sisk P."/>
            <person name="Stolte C."/>
            <person name="Sykes S."/>
            <person name="White J."/>
            <person name="Yandava C."/>
            <person name="Allen-Vercoe E."/>
            <person name="Sibley C."/>
            <person name="Ambrose C.E."/>
            <person name="Strauss J."/>
            <person name="Daigneault M."/>
            <person name="Haas B."/>
            <person name="Nusbaum C."/>
            <person name="Birren B."/>
        </authorList>
    </citation>
    <scope>NUCLEOTIDE SEQUENCE [LARGE SCALE GENOMIC DNA]</scope>
    <source>
        <strain evidence="8 9">3_1_6</strain>
    </source>
</reference>
<keyword evidence="3" id="KW-0731">Sigma factor</keyword>
<protein>
    <submittedName>
        <fullName evidence="8">Sigma-70 family RNA polymerase sigma factor</fullName>
    </submittedName>
</protein>
<evidence type="ECO:0000256" key="2">
    <source>
        <dbReference type="ARBA" id="ARBA00023015"/>
    </source>
</evidence>
<evidence type="ECO:0000256" key="1">
    <source>
        <dbReference type="ARBA" id="ARBA00010641"/>
    </source>
</evidence>